<dbReference type="SUPFAM" id="SSF53448">
    <property type="entry name" value="Nucleotide-diphospho-sugar transferases"/>
    <property type="match status" value="1"/>
</dbReference>
<dbReference type="InterPro" id="IPR048174">
    <property type="entry name" value="WbnI-like"/>
</dbReference>
<dbReference type="EMBL" id="CP149822">
    <property type="protein sequence ID" value="WZN40992.1"/>
    <property type="molecule type" value="Genomic_DNA"/>
</dbReference>
<evidence type="ECO:0000313" key="5">
    <source>
        <dbReference type="EMBL" id="WZN40992.1"/>
    </source>
</evidence>
<organism evidence="5 6">
    <name type="scientific">Chitinophaga pollutisoli</name>
    <dbReference type="NCBI Taxonomy" id="3133966"/>
    <lineage>
        <taxon>Bacteria</taxon>
        <taxon>Pseudomonadati</taxon>
        <taxon>Bacteroidota</taxon>
        <taxon>Chitinophagia</taxon>
        <taxon>Chitinophagales</taxon>
        <taxon>Chitinophagaceae</taxon>
        <taxon>Chitinophaga</taxon>
    </lineage>
</organism>
<dbReference type="PANTHER" id="PTHR10462">
    <property type="entry name" value="GLYCOSYLTRANSFERASE-RELATED"/>
    <property type="match status" value="1"/>
</dbReference>
<dbReference type="NCBIfam" id="NF041524">
    <property type="entry name" value="Gltr_6"/>
    <property type="match status" value="1"/>
</dbReference>
<accession>A0ABZ2YNN8</accession>
<evidence type="ECO:0000256" key="1">
    <source>
        <dbReference type="ARBA" id="ARBA00001936"/>
    </source>
</evidence>
<proteinExistence type="inferred from homology"/>
<dbReference type="Gene3D" id="3.90.550.10">
    <property type="entry name" value="Spore Coat Polysaccharide Biosynthesis Protein SpsA, Chain A"/>
    <property type="match status" value="1"/>
</dbReference>
<comment type="cofactor">
    <cofactor evidence="1">
        <name>Mn(2+)</name>
        <dbReference type="ChEBI" id="CHEBI:29035"/>
    </cofactor>
</comment>
<keyword evidence="4" id="KW-0808">Transferase</keyword>
<dbReference type="InterPro" id="IPR029044">
    <property type="entry name" value="Nucleotide-diphossugar_trans"/>
</dbReference>
<keyword evidence="3" id="KW-0328">Glycosyltransferase</keyword>
<gene>
    <name evidence="5" type="ORF">WJU16_23810</name>
</gene>
<protein>
    <submittedName>
        <fullName evidence="5">Family 6 glucosyltransferase</fullName>
    </submittedName>
</protein>
<dbReference type="Pfam" id="PF03414">
    <property type="entry name" value="Glyco_transf_6"/>
    <property type="match status" value="1"/>
</dbReference>
<evidence type="ECO:0000256" key="3">
    <source>
        <dbReference type="ARBA" id="ARBA00022676"/>
    </source>
</evidence>
<comment type="similarity">
    <text evidence="2">Belongs to the glycosyltransferase 6 family.</text>
</comment>
<dbReference type="PANTHER" id="PTHR10462:SF53">
    <property type="entry name" value="HISTO-BLOOD GROUP ABO SYSTEM TRANSFERASE 1-LIKE"/>
    <property type="match status" value="1"/>
</dbReference>
<evidence type="ECO:0000313" key="6">
    <source>
        <dbReference type="Proteomes" id="UP001485459"/>
    </source>
</evidence>
<keyword evidence="6" id="KW-1185">Reference proteome</keyword>
<dbReference type="InterPro" id="IPR005076">
    <property type="entry name" value="Glyco_trans_6"/>
</dbReference>
<evidence type="ECO:0000256" key="4">
    <source>
        <dbReference type="ARBA" id="ARBA00022679"/>
    </source>
</evidence>
<evidence type="ECO:0000256" key="2">
    <source>
        <dbReference type="ARBA" id="ARBA00010413"/>
    </source>
</evidence>
<sequence length="263" mass="30631">MKIALLYICTGKYTVFWDEFFTSSEQYFIPGAEKEYFVFTDATDLPHNNHPRVHVIEQEWLAWPYATLMRFHIFSRVETQLRAFDYIFFFNANAQFLRTITAEEFLPGPEHEGLTVVSSPGFHGQPVKNFPYEKKDKRSKAYMPPALRKIYVQGGVNGGTAAAFLALIQELKQNVQSDLDRGIIAAWHDESHLNRYIAERHPRVLPPGYIFPEERKDLPFEPVILIRDKNRLGGNAALRQHTDLHPRPGITQRILRRVRNWFS</sequence>
<dbReference type="Proteomes" id="UP001485459">
    <property type="component" value="Chromosome"/>
</dbReference>
<name>A0ABZ2YNN8_9BACT</name>
<reference evidence="6" key="1">
    <citation type="submission" date="2024-03" db="EMBL/GenBank/DDBJ databases">
        <title>Chitinophaga horti sp. nov., isolated from garden soil.</title>
        <authorList>
            <person name="Lee D.S."/>
            <person name="Han D.M."/>
            <person name="Baek J.H."/>
            <person name="Choi D.G."/>
            <person name="Jeon J.H."/>
            <person name="Jeon C.O."/>
        </authorList>
    </citation>
    <scope>NUCLEOTIDE SEQUENCE [LARGE SCALE GENOMIC DNA]</scope>
    <source>
        <strain evidence="6">GPA1</strain>
    </source>
</reference>
<dbReference type="RefSeq" id="WP_341835854.1">
    <property type="nucleotide sequence ID" value="NZ_CP149822.1"/>
</dbReference>